<dbReference type="InterPro" id="IPR058792">
    <property type="entry name" value="Beta-barrel_RND_2"/>
</dbReference>
<name>A0A7V8SXX1_9BACT</name>
<feature type="domain" description="Multidrug resistance protein MdtA-like C-terminal permuted SH3" evidence="5">
    <location>
        <begin position="345"/>
        <end position="404"/>
    </location>
</feature>
<feature type="chain" id="PRO_5031571875" evidence="3">
    <location>
        <begin position="30"/>
        <end position="450"/>
    </location>
</feature>
<keyword evidence="3" id="KW-0732">Signal</keyword>
<comment type="similarity">
    <text evidence="1">Belongs to the membrane fusion protein (MFP) (TC 8.A.1) family.</text>
</comment>
<protein>
    <submittedName>
        <fullName evidence="7">Efflux RND transporter periplasmic adaptor subunit</fullName>
    </submittedName>
</protein>
<evidence type="ECO:0000256" key="1">
    <source>
        <dbReference type="ARBA" id="ARBA00009477"/>
    </source>
</evidence>
<dbReference type="PANTHER" id="PTHR30469">
    <property type="entry name" value="MULTIDRUG RESISTANCE PROTEIN MDTA"/>
    <property type="match status" value="1"/>
</dbReference>
<dbReference type="Gene3D" id="2.40.50.100">
    <property type="match status" value="1"/>
</dbReference>
<dbReference type="Proteomes" id="UP000567293">
    <property type="component" value="Unassembled WGS sequence"/>
</dbReference>
<evidence type="ECO:0000256" key="3">
    <source>
        <dbReference type="SAM" id="SignalP"/>
    </source>
</evidence>
<dbReference type="InterPro" id="IPR006143">
    <property type="entry name" value="RND_pump_MFP"/>
</dbReference>
<feature type="signal peptide" evidence="3">
    <location>
        <begin position="1"/>
        <end position="29"/>
    </location>
</feature>
<dbReference type="InterPro" id="IPR058627">
    <property type="entry name" value="MdtA-like_C"/>
</dbReference>
<dbReference type="SUPFAM" id="SSF111369">
    <property type="entry name" value="HlyD-like secretion proteins"/>
    <property type="match status" value="2"/>
</dbReference>
<accession>A0A7V8SXX1</accession>
<evidence type="ECO:0000259" key="5">
    <source>
        <dbReference type="Pfam" id="PF25967"/>
    </source>
</evidence>
<dbReference type="GO" id="GO:1990281">
    <property type="term" value="C:efflux pump complex"/>
    <property type="evidence" value="ECO:0007669"/>
    <property type="project" value="TreeGrafter"/>
</dbReference>
<keyword evidence="8" id="KW-1185">Reference proteome</keyword>
<comment type="caution">
    <text evidence="7">The sequence shown here is derived from an EMBL/GenBank/DDBJ whole genome shotgun (WGS) entry which is preliminary data.</text>
</comment>
<dbReference type="EMBL" id="JACDQQ010001509">
    <property type="protein sequence ID" value="MBA0086429.1"/>
    <property type="molecule type" value="Genomic_DNA"/>
</dbReference>
<dbReference type="Gene3D" id="2.40.420.20">
    <property type="match status" value="1"/>
</dbReference>
<dbReference type="NCBIfam" id="TIGR01730">
    <property type="entry name" value="RND_mfp"/>
    <property type="match status" value="1"/>
</dbReference>
<reference evidence="7" key="1">
    <citation type="submission" date="2020-06" db="EMBL/GenBank/DDBJ databases">
        <title>Legume-microbial interactions unlock mineral nutrients during tropical forest succession.</title>
        <authorList>
            <person name="Epihov D.Z."/>
        </authorList>
    </citation>
    <scope>NUCLEOTIDE SEQUENCE [LARGE SCALE GENOMIC DNA]</scope>
    <source>
        <strain evidence="7">Pan2503</strain>
    </source>
</reference>
<dbReference type="Pfam" id="PF25954">
    <property type="entry name" value="Beta-barrel_RND_2"/>
    <property type="match status" value="1"/>
</dbReference>
<feature type="domain" description="CzcB-like barrel-sandwich hybrid" evidence="6">
    <location>
        <begin position="69"/>
        <end position="261"/>
    </location>
</feature>
<dbReference type="GO" id="GO:0015562">
    <property type="term" value="F:efflux transmembrane transporter activity"/>
    <property type="evidence" value="ECO:0007669"/>
    <property type="project" value="TreeGrafter"/>
</dbReference>
<evidence type="ECO:0000313" key="8">
    <source>
        <dbReference type="Proteomes" id="UP000567293"/>
    </source>
</evidence>
<proteinExistence type="inferred from homology"/>
<dbReference type="Gene3D" id="2.40.30.170">
    <property type="match status" value="1"/>
</dbReference>
<dbReference type="InterPro" id="IPR058647">
    <property type="entry name" value="BSH_CzcB-like"/>
</dbReference>
<evidence type="ECO:0000256" key="2">
    <source>
        <dbReference type="SAM" id="MobiDB-lite"/>
    </source>
</evidence>
<dbReference type="Pfam" id="PF25967">
    <property type="entry name" value="RND-MFP_C"/>
    <property type="match status" value="1"/>
</dbReference>
<evidence type="ECO:0000259" key="4">
    <source>
        <dbReference type="Pfam" id="PF25954"/>
    </source>
</evidence>
<dbReference type="PROSITE" id="PS51257">
    <property type="entry name" value="PROKAR_LIPOPROTEIN"/>
    <property type="match status" value="1"/>
</dbReference>
<sequence length="450" mass="47510">MKHTIHPGIPKPRKLALLSLASAALFAFGGCSKEEKEKDPVVTVQVTPATRAAISQTVSAEAVIYPLEQATISPKITAPITEFRVQRGSPVRKGQLLAKLENKDLAGQAEASQGTFEQAEAGYKTSVDATIPQQVQKAQLDLDAAKAAYEAQLRVYNSRKELFDQGALPQRDLDSAAVALAQARGANEVAQKQLADLQRLGKEQAIKSAQGSRLSAEGTMRSAEAQLSYSFIRSPIDGVVTDRPLYAGDLATANQPILTVMNLSRLIAKSHIVQSEAALLKVGNPAELKVPGLDEPIQGRVSLVSPALDPGSTTIEVWAEAVKPNPALKPGMTVEVTMTQKTVKDALVVPTPAVFKNDEGASYVVIAGSDGRAHVKTVKLGAHNPEFSEIASGVNAGEPIITLGAYALPDNTQIKIAAPGAEEKEAGGKTGKDEKEEDAAEAKPAKKGKE</sequence>
<feature type="region of interest" description="Disordered" evidence="2">
    <location>
        <begin position="417"/>
        <end position="450"/>
    </location>
</feature>
<dbReference type="Gene3D" id="1.10.287.470">
    <property type="entry name" value="Helix hairpin bin"/>
    <property type="match status" value="1"/>
</dbReference>
<dbReference type="AlphaFoldDB" id="A0A7V8SXX1"/>
<dbReference type="Pfam" id="PF25973">
    <property type="entry name" value="BSH_CzcB"/>
    <property type="match status" value="1"/>
</dbReference>
<feature type="domain" description="CusB-like beta-barrel" evidence="4">
    <location>
        <begin position="271"/>
        <end position="341"/>
    </location>
</feature>
<gene>
    <name evidence="7" type="ORF">HRJ53_15725</name>
</gene>
<evidence type="ECO:0000259" key="6">
    <source>
        <dbReference type="Pfam" id="PF25973"/>
    </source>
</evidence>
<organism evidence="7 8">
    <name type="scientific">Candidatus Acidiferrum panamense</name>
    <dbReference type="NCBI Taxonomy" id="2741543"/>
    <lineage>
        <taxon>Bacteria</taxon>
        <taxon>Pseudomonadati</taxon>
        <taxon>Acidobacteriota</taxon>
        <taxon>Terriglobia</taxon>
        <taxon>Candidatus Acidiferrales</taxon>
        <taxon>Candidatus Acidiferrum</taxon>
    </lineage>
</organism>
<evidence type="ECO:0000313" key="7">
    <source>
        <dbReference type="EMBL" id="MBA0086429.1"/>
    </source>
</evidence>
<feature type="compositionally biased region" description="Basic and acidic residues" evidence="2">
    <location>
        <begin position="421"/>
        <end position="444"/>
    </location>
</feature>